<dbReference type="InterPro" id="IPR055385">
    <property type="entry name" value="GpJ_HDII-ins2"/>
</dbReference>
<dbReference type="EMBL" id="PP986815">
    <property type="protein sequence ID" value="XDI97824.1"/>
    <property type="molecule type" value="Genomic_DNA"/>
</dbReference>
<name>A0AB39C0H7_9CAUD</name>
<dbReference type="NCBIfam" id="NF040662">
    <property type="entry name" value="attach_TipJ_rel"/>
    <property type="match status" value="1"/>
</dbReference>
<organism evidence="2">
    <name type="scientific">Pakpunavirus sp</name>
    <dbReference type="NCBI Taxonomy" id="2833053"/>
    <lineage>
        <taxon>Viruses</taxon>
        <taxon>Duplodnaviria</taxon>
        <taxon>Heunggongvirae</taxon>
        <taxon>Uroviricota</taxon>
        <taxon>Caudoviricetes</taxon>
        <taxon>Vandenendeviridae</taxon>
        <taxon>Skurskavirinae</taxon>
        <taxon>Pakpunavirus</taxon>
    </lineage>
</organism>
<evidence type="ECO:0000313" key="2">
    <source>
        <dbReference type="EMBL" id="XDI97824.1"/>
    </source>
</evidence>
<evidence type="ECO:0000259" key="1">
    <source>
        <dbReference type="Pfam" id="PF24801"/>
    </source>
</evidence>
<reference evidence="2" key="1">
    <citation type="submission" date="2024-06" db="EMBL/GenBank/DDBJ databases">
        <authorList>
            <person name="Agudelo-Romero P."/>
            <person name="Caparros-Martin J.A."/>
            <person name="Sharma A."/>
            <person name="Saladie M."/>
            <person name="Stick S.M."/>
            <person name="O'Gara F."/>
        </authorList>
    </citation>
    <scope>NUCLEOTIDE SEQUENCE</scope>
    <source>
        <strain evidence="2">VContig1</strain>
    </source>
</reference>
<sequence>MPIEIYASKFAAEPAERYEIPERMTLEAWLLANVPSYQPRNKAPISATINGRAVTPDDWASAEIIPADTVSFVVEPKGSTLEKIFKPGPLAKLFGLGNPFAQPKVQTPTSRSQGKARDLSLATVKGNQVSLNAIIPEIAGRHKRFPDYLVPPRRYFGGPREQWIEMLLCVGKGKYQIPDGKVLVGDTPIASLGDSARYAIYGPGETVSAEPAAAWWHSSTEVGSTSSGSAGLTLQATVPLERVSQASPVLLSGAVIASLGARFPEGWAAGLIARVDARYPYEFVNETGGAVVTGPHVAMLAPYVGMPIEIAGANAGEYIVAAYSPYVAPVAGAAGSAASATGNAAPSRYDYNVTPATLQIGFAGQTYTANLIADYVNLSGLLAAINAALSGSPLIATGYDGRVRVAESASPYAGGSITLTGSVSAVFGAAPVYVAGTQTTAGVVEQMPRITLAYDGGVPALDLAAGVQWSAIGYRGLRYRLIAVSPDSLGTVRDEEGNITTQGYGPSSITVARLTHAGADDEMWPGFNSLQSDAAIALDSSTTEGDWAGPFATVPDGEVTQYVEFDCFFPQGLIRYTERNGNPRQRSVRVEIQYRDMATAGAWTSRSYTFTATTQDQIGFTRRFRLPSAMRAEVRMRRIGAEAAETNIFERVQWYGLRARINKAPARYPGVTVMAVYIRGSSRLAAQSESLVSVEATRILPVRSGGAWAGEAATRDIAPWVMHVAKSAGYTDGDLDMAELDRLHAIWSARGDYYDAAIESAGTVKQSLLEALQAGFADFTIDRGLIRPVRDELRTVMEHPYTPQNMTRPLSRQFSALKPDDFDGVDVEYTDGKTWQKETVQCRLPGDAGLRVEKIRVEGVTGRTQAWRIGMRRRMEQKYRRWSYSFGTELDALNSRYLSYVPLQDDVPGYGQSALMLSYDSGIIESSEPFDWSAGGAHVVGIRRTDGTLSGPYAATRIDDYRLSISGLDFDPDTSWSIEPPHLLFGPVNRWSYPALITSISPSGTDGASVEAVNYSPLVYTYDNATPPA</sequence>
<dbReference type="Pfam" id="PF24801">
    <property type="entry name" value="FNIII-A_GpJ"/>
    <property type="match status" value="1"/>
</dbReference>
<feature type="domain" description="Tip attachment protein J HDII-ins2" evidence="1">
    <location>
        <begin position="560"/>
        <end position="661"/>
    </location>
</feature>
<protein>
    <submittedName>
        <fullName evidence="2">Tail protein</fullName>
    </submittedName>
</protein>
<proteinExistence type="predicted"/>
<accession>A0AB39C0H7</accession>